<keyword evidence="8" id="KW-0966">Cell projection</keyword>
<keyword evidence="4" id="KW-0597">Phosphoprotein</keyword>
<evidence type="ECO:0000256" key="5">
    <source>
        <dbReference type="ARBA" id="ARBA00022754"/>
    </source>
</evidence>
<dbReference type="GO" id="GO:0005883">
    <property type="term" value="C:neurofilament"/>
    <property type="evidence" value="ECO:0007669"/>
    <property type="project" value="TreeGrafter"/>
</dbReference>
<dbReference type="Gene3D" id="1.20.5.1160">
    <property type="entry name" value="Vasodilator-stimulated phosphoprotein"/>
    <property type="match status" value="1"/>
</dbReference>
<name>A0A8C7Q4Q0_ONCMY</name>
<dbReference type="RefSeq" id="XP_021461860.1">
    <property type="nucleotide sequence ID" value="XM_021606185.2"/>
</dbReference>
<dbReference type="GO" id="GO:0045110">
    <property type="term" value="P:intermediate filament bundle assembly"/>
    <property type="evidence" value="ECO:0007669"/>
    <property type="project" value="TreeGrafter"/>
</dbReference>
<dbReference type="FunFam" id="1.20.5.1160:FF:000001">
    <property type="entry name" value="Keratin type II"/>
    <property type="match status" value="1"/>
</dbReference>
<evidence type="ECO:0000256" key="9">
    <source>
        <dbReference type="ARBA" id="ARBA00061646"/>
    </source>
</evidence>
<dbReference type="SUPFAM" id="SSF64593">
    <property type="entry name" value="Intermediate filament protein, coiled coil region"/>
    <property type="match status" value="2"/>
</dbReference>
<feature type="compositionally biased region" description="Pro residues" evidence="12">
    <location>
        <begin position="591"/>
        <end position="616"/>
    </location>
</feature>
<comment type="similarity">
    <text evidence="9 10">Belongs to the intermediate filament family.</text>
</comment>
<dbReference type="GO" id="GO:0030424">
    <property type="term" value="C:axon"/>
    <property type="evidence" value="ECO:0007669"/>
    <property type="project" value="UniProtKB-SubCell"/>
</dbReference>
<dbReference type="Pfam" id="PF00038">
    <property type="entry name" value="Filament"/>
    <property type="match status" value="1"/>
</dbReference>
<sequence>MSYPLDYLYGHGSYRRTPQGHSARPAASLSSSGYHSQPWTTSQRHRPAYSQAASADSLEIFNGDMTRRNEKEILQTLNDRFAGYIDKVRNLELINSNLEQEAAALRQSQTGRATVGEHYQRELGDLRVMVQQLTGEKARTLLEHDHLEEDIQHVRTRLEDEARSREELEAAARVMNKYVNESGLARLELDKKLFALQEEAAFLKKNHEDEVAEMLAQIQGTQVRFEARDTIKADVTSALREIRAQLDGHATKSAMQAEGWFKVRMERLADAAHSNTDAIRGAQEEIAEYRRQLQSRTIELETLKGTKESLERQRMDSEDRHHGDIHSLQETIHQLDGELKSTKWEMASQLREYQELLNVKMALDIEIAAYRKLLEGEETRFLSGPSLFSYSSVHLKLKGEELSDTVILEEQTDETQVTEVTEEGEEEKGEENEEEVKDEEEDETKAEVGEGEGSEDKGGEEEEGVKEEEEGSEDKGGEEEEGDKEEGEGSEDKGGEEEEGDKEEEEGSEDKGEEESGEEKEKSKSPEEAASPSKSPTKTPQPKSPAVKSPESKSPPAKSPLPKSPAKSPAPKSPTEKSPQLKSLAVKSPSKSPPSKSPESKSPPPKSPLPKSPEPKSPIQEKAKPPAEDKPAKEEKKEKEQPQPVKEEKKQEPEPKEKEKSGSQPKEKAEEKTDKPDPKKESKPEETPTPAPPAAALAKPAEEKPAPAKESPTPAKKEDEKQAPSKTDDKPQAELKPAPKESPEKTESKKEKKPEPKEEVKEDKQEASKGSDSKEVKDTKVEGKAEKDEKSSSTEVKEKAMK</sequence>
<dbReference type="OrthoDB" id="2441647at2759"/>
<dbReference type="Gene3D" id="1.20.5.500">
    <property type="entry name" value="Single helix bin"/>
    <property type="match status" value="1"/>
</dbReference>
<feature type="compositionally biased region" description="Polar residues" evidence="12">
    <location>
        <begin position="28"/>
        <end position="42"/>
    </location>
</feature>
<dbReference type="SMART" id="SM01391">
    <property type="entry name" value="Filament"/>
    <property type="match status" value="1"/>
</dbReference>
<evidence type="ECO:0000256" key="1">
    <source>
        <dbReference type="ARBA" id="ARBA00004245"/>
    </source>
</evidence>
<dbReference type="Proteomes" id="UP000694395">
    <property type="component" value="Chromosome 6"/>
</dbReference>
<feature type="domain" description="IF rod" evidence="13">
    <location>
        <begin position="70"/>
        <end position="381"/>
    </location>
</feature>
<feature type="compositionally biased region" description="Acidic residues" evidence="12">
    <location>
        <begin position="420"/>
        <end position="518"/>
    </location>
</feature>
<proteinExistence type="inferred from homology"/>
<evidence type="ECO:0000313" key="14">
    <source>
        <dbReference type="Ensembl" id="ENSOMYP00000033049.1"/>
    </source>
</evidence>
<feature type="compositionally biased region" description="Low complexity" evidence="12">
    <location>
        <begin position="528"/>
        <end position="556"/>
    </location>
</feature>
<keyword evidence="6 11" id="KW-0175">Coiled coil</keyword>
<evidence type="ECO:0000256" key="8">
    <source>
        <dbReference type="ARBA" id="ARBA00023273"/>
    </source>
</evidence>
<evidence type="ECO:0000256" key="3">
    <source>
        <dbReference type="ARBA" id="ARBA00022490"/>
    </source>
</evidence>
<dbReference type="AlphaFoldDB" id="A0A8C7Q4Q0"/>
<dbReference type="GO" id="GO:0061564">
    <property type="term" value="P:axon development"/>
    <property type="evidence" value="ECO:0007669"/>
    <property type="project" value="TreeGrafter"/>
</dbReference>
<dbReference type="InterPro" id="IPR039008">
    <property type="entry name" value="IF_rod_dom"/>
</dbReference>
<evidence type="ECO:0000256" key="4">
    <source>
        <dbReference type="ARBA" id="ARBA00022553"/>
    </source>
</evidence>
<evidence type="ECO:0000256" key="10">
    <source>
        <dbReference type="RuleBase" id="RU000685"/>
    </source>
</evidence>
<dbReference type="FunFam" id="1.20.5.500:FF:000001">
    <property type="entry name" value="Type II keratin 23"/>
    <property type="match status" value="1"/>
</dbReference>
<feature type="compositionally biased region" description="Basic and acidic residues" evidence="12">
    <location>
        <begin position="619"/>
        <end position="686"/>
    </location>
</feature>
<dbReference type="Ensembl" id="ENSOMYT00000036055.2">
    <property type="protein sequence ID" value="ENSOMYP00000033049.1"/>
    <property type="gene ID" value="ENSOMYG00000015426.2"/>
</dbReference>
<dbReference type="GO" id="GO:0099184">
    <property type="term" value="F:structural constituent of postsynaptic intermediate filament cytoskeleton"/>
    <property type="evidence" value="ECO:0007669"/>
    <property type="project" value="TreeGrafter"/>
</dbReference>
<feature type="compositionally biased region" description="Basic and acidic residues" evidence="12">
    <location>
        <begin position="715"/>
        <end position="802"/>
    </location>
</feature>
<dbReference type="Gene3D" id="1.20.5.170">
    <property type="match status" value="1"/>
</dbReference>
<keyword evidence="5 10" id="KW-0403">Intermediate filament</keyword>
<evidence type="ECO:0000256" key="6">
    <source>
        <dbReference type="ARBA" id="ARBA00023054"/>
    </source>
</evidence>
<reference evidence="14" key="2">
    <citation type="submission" date="2025-08" db="UniProtKB">
        <authorList>
            <consortium name="Ensembl"/>
        </authorList>
    </citation>
    <scope>IDENTIFICATION</scope>
</reference>
<accession>A0A8C7Q4Q0</accession>
<evidence type="ECO:0000256" key="11">
    <source>
        <dbReference type="SAM" id="Coils"/>
    </source>
</evidence>
<feature type="coiled-coil region" evidence="11">
    <location>
        <begin position="279"/>
        <end position="320"/>
    </location>
</feature>
<feature type="region of interest" description="Disordered" evidence="12">
    <location>
        <begin position="14"/>
        <end position="51"/>
    </location>
</feature>
<dbReference type="GeneTree" id="ENSGT00940000161685"/>
<evidence type="ECO:0000256" key="7">
    <source>
        <dbReference type="ARBA" id="ARBA00023212"/>
    </source>
</evidence>
<feature type="coiled-coil region" evidence="11">
    <location>
        <begin position="88"/>
        <end position="224"/>
    </location>
</feature>
<keyword evidence="7" id="KW-0206">Cytoskeleton</keyword>
<evidence type="ECO:0000259" key="13">
    <source>
        <dbReference type="PROSITE" id="PS51842"/>
    </source>
</evidence>
<dbReference type="InterPro" id="IPR018039">
    <property type="entry name" value="IF_conserved"/>
</dbReference>
<dbReference type="RefSeq" id="XP_036835799.1">
    <property type="nucleotide sequence ID" value="XM_036979904.1"/>
</dbReference>
<dbReference type="PROSITE" id="PS00226">
    <property type="entry name" value="IF_ROD_1"/>
    <property type="match status" value="1"/>
</dbReference>
<dbReference type="KEGG" id="omy:110525767"/>
<dbReference type="PANTHER" id="PTHR23214">
    <property type="entry name" value="NEUROFILAMENT TRIPLET H PROTEIN"/>
    <property type="match status" value="1"/>
</dbReference>
<evidence type="ECO:0000256" key="12">
    <source>
        <dbReference type="SAM" id="MobiDB-lite"/>
    </source>
</evidence>
<comment type="subcellular location">
    <subcellularLocation>
        <location evidence="2">Cell projection</location>
        <location evidence="2">Axon</location>
    </subcellularLocation>
    <subcellularLocation>
        <location evidence="1">Cytoplasm</location>
        <location evidence="1">Cytoskeleton</location>
    </subcellularLocation>
</comment>
<reference evidence="14" key="3">
    <citation type="submission" date="2025-09" db="UniProtKB">
        <authorList>
            <consortium name="Ensembl"/>
        </authorList>
    </citation>
    <scope>IDENTIFICATION</scope>
</reference>
<evidence type="ECO:0000256" key="2">
    <source>
        <dbReference type="ARBA" id="ARBA00004489"/>
    </source>
</evidence>
<protein>
    <recommendedName>
        <fullName evidence="13">IF rod domain-containing protein</fullName>
    </recommendedName>
</protein>
<feature type="region of interest" description="Disordered" evidence="12">
    <location>
        <begin position="407"/>
        <end position="802"/>
    </location>
</feature>
<dbReference type="GeneID" id="110525767"/>
<dbReference type="PANTHER" id="PTHR23214:SF1">
    <property type="entry name" value="NEUROFILAMENT HEAVY POLYPEPTIDE"/>
    <property type="match status" value="1"/>
</dbReference>
<organism evidence="14 15">
    <name type="scientific">Oncorhynchus mykiss</name>
    <name type="common">Rainbow trout</name>
    <name type="synonym">Salmo gairdneri</name>
    <dbReference type="NCBI Taxonomy" id="8022"/>
    <lineage>
        <taxon>Eukaryota</taxon>
        <taxon>Metazoa</taxon>
        <taxon>Chordata</taxon>
        <taxon>Craniata</taxon>
        <taxon>Vertebrata</taxon>
        <taxon>Euteleostomi</taxon>
        <taxon>Actinopterygii</taxon>
        <taxon>Neopterygii</taxon>
        <taxon>Teleostei</taxon>
        <taxon>Protacanthopterygii</taxon>
        <taxon>Salmoniformes</taxon>
        <taxon>Salmonidae</taxon>
        <taxon>Salmoninae</taxon>
        <taxon>Oncorhynchus</taxon>
    </lineage>
</organism>
<reference evidence="14" key="1">
    <citation type="submission" date="2020-07" db="EMBL/GenBank/DDBJ databases">
        <title>A long reads based de novo assembly of the rainbow trout Arlee double haploid line genome.</title>
        <authorList>
            <person name="Gao G."/>
            <person name="Palti Y."/>
        </authorList>
    </citation>
    <scope>NUCLEOTIDE SEQUENCE [LARGE SCALE GENOMIC DNA]</scope>
</reference>
<dbReference type="PROSITE" id="PS51842">
    <property type="entry name" value="IF_ROD_2"/>
    <property type="match status" value="1"/>
</dbReference>
<evidence type="ECO:0000313" key="15">
    <source>
        <dbReference type="Proteomes" id="UP000694395"/>
    </source>
</evidence>
<keyword evidence="3" id="KW-0963">Cytoplasm</keyword>
<keyword evidence="15" id="KW-1185">Reference proteome</keyword>
<dbReference type="FunFam" id="1.20.5.170:FF:000002">
    <property type="entry name" value="Type I keratin KA11"/>
    <property type="match status" value="1"/>
</dbReference>